<name>A0A8T1SHG7_CHESE</name>
<gene>
    <name evidence="1" type="ORF">G0U57_008828</name>
</gene>
<evidence type="ECO:0000313" key="1">
    <source>
        <dbReference type="EMBL" id="KAG6928073.1"/>
    </source>
</evidence>
<protein>
    <recommendedName>
        <fullName evidence="3">Reverse transcriptase</fullName>
    </recommendedName>
</protein>
<reference evidence="1 2" key="1">
    <citation type="journal article" date="2020" name="G3 (Bethesda)">
        <title>Draft Genome of the Common Snapping Turtle, Chelydra serpentina, a Model for Phenotypic Plasticity in Reptiles.</title>
        <authorList>
            <person name="Das D."/>
            <person name="Singh S.K."/>
            <person name="Bierstedt J."/>
            <person name="Erickson A."/>
            <person name="Galli G.L.J."/>
            <person name="Crossley D.A. 2nd"/>
            <person name="Rhen T."/>
        </authorList>
    </citation>
    <scope>NUCLEOTIDE SEQUENCE [LARGE SCALE GENOMIC DNA]</scope>
    <source>
        <strain evidence="1">KW</strain>
    </source>
</reference>
<accession>A0A8T1SHG7</accession>
<dbReference type="Proteomes" id="UP000765507">
    <property type="component" value="Unassembled WGS sequence"/>
</dbReference>
<comment type="caution">
    <text evidence="1">The sequence shown here is derived from an EMBL/GenBank/DDBJ whole genome shotgun (WGS) entry which is preliminary data.</text>
</comment>
<feature type="non-terminal residue" evidence="1">
    <location>
        <position position="1"/>
    </location>
</feature>
<evidence type="ECO:0000313" key="2">
    <source>
        <dbReference type="Proteomes" id="UP000765507"/>
    </source>
</evidence>
<sequence>LSGQLYALAIEPFLCLLHRRLTGLVLREPELRLVLSAYADDVLLVVQDPGDLVRVEACQAIYSAASSARVNWVKSSGLVVGDGWQASSLPPALQAIRWSAGPLLYLGVYLSATHPSPPENWQGLEGRVIERIRKWTGLLRCLSFRGRALVINQLVLSMLWYRLNTLVPAPGFLANLRTSILEFFWSGLHWVSAGVLHLPLEEGGQGLKCPHTQVHVFCLQALQRLLYGAGSPAWSVLAHAFLRRFRGLRYDRQLLYLHPRGLPRDLYGLPVFYQDLLRTWKLFSATRSVAATEGADLLAEPLLHNPQLRVQVAESPSVRQRLVLAEVTRVGDLLDYDRGDWLDPLTLTERMGLSRPRTPRRVLQEVKAALPPAARVYLDRVLREGTPRPPLTPSPPDLFIGPLPRGPNRVPCPFMVSRLHELQPVRFQTAPRKHLYTLVRHTLHLLTLTSRPDTKWRDLLPPLEGEKPRWASLYSSLVPRPARDVSWRLLHGAVSTGVYLARFTPIPNTCPFCGVRETLAHIYLECARLQPLFRLLLDILLRFWLHFSPHLFIYALPIRGPTKSRDLLVNLLLALAKLAIYKTRVRRLADGGSCDCGAYFRSSVRSRIRAEFLWAVSTGSLDTFEEQWALSGVLCSVSTSGSLRLTL</sequence>
<evidence type="ECO:0008006" key="3">
    <source>
        <dbReference type="Google" id="ProtNLM"/>
    </source>
</evidence>
<dbReference type="EMBL" id="JAHGAV010000230">
    <property type="protein sequence ID" value="KAG6928073.1"/>
    <property type="molecule type" value="Genomic_DNA"/>
</dbReference>
<keyword evidence="2" id="KW-1185">Reference proteome</keyword>
<proteinExistence type="predicted"/>
<dbReference type="AlphaFoldDB" id="A0A8T1SHG7"/>
<dbReference type="OrthoDB" id="416119at2759"/>
<organism evidence="1 2">
    <name type="scientific">Chelydra serpentina</name>
    <name type="common">Snapping turtle</name>
    <name type="synonym">Testudo serpentina</name>
    <dbReference type="NCBI Taxonomy" id="8475"/>
    <lineage>
        <taxon>Eukaryota</taxon>
        <taxon>Metazoa</taxon>
        <taxon>Chordata</taxon>
        <taxon>Craniata</taxon>
        <taxon>Vertebrata</taxon>
        <taxon>Euteleostomi</taxon>
        <taxon>Archelosauria</taxon>
        <taxon>Testudinata</taxon>
        <taxon>Testudines</taxon>
        <taxon>Cryptodira</taxon>
        <taxon>Durocryptodira</taxon>
        <taxon>Americhelydia</taxon>
        <taxon>Chelydroidea</taxon>
        <taxon>Chelydridae</taxon>
        <taxon>Chelydra</taxon>
    </lineage>
</organism>